<dbReference type="Pfam" id="PF03797">
    <property type="entry name" value="Autotransporter"/>
    <property type="match status" value="1"/>
</dbReference>
<dbReference type="SUPFAM" id="SSF103515">
    <property type="entry name" value="Autotransporter"/>
    <property type="match status" value="1"/>
</dbReference>
<dbReference type="PROSITE" id="PS51208">
    <property type="entry name" value="AUTOTRANSPORTER"/>
    <property type="match status" value="1"/>
</dbReference>
<reference evidence="2 3" key="1">
    <citation type="submission" date="2019-03" db="EMBL/GenBank/DDBJ databases">
        <title>Genomic Encyclopedia of Type Strains, Phase IV (KMG-IV): sequencing the most valuable type-strain genomes for metagenomic binning, comparative biology and taxonomic classification.</title>
        <authorList>
            <person name="Goeker M."/>
        </authorList>
    </citation>
    <scope>NUCLEOTIDE SEQUENCE [LARGE SCALE GENOMIC DNA]</scope>
    <source>
        <strain evidence="2 3">DSM 9035</strain>
    </source>
</reference>
<keyword evidence="3" id="KW-1185">Reference proteome</keyword>
<accession>A0A4R3LNP5</accession>
<dbReference type="AlphaFoldDB" id="A0A4R3LNP5"/>
<dbReference type="Gene3D" id="2.40.128.130">
    <property type="entry name" value="Autotransporter beta-domain"/>
    <property type="match status" value="1"/>
</dbReference>
<dbReference type="NCBIfam" id="TIGR01414">
    <property type="entry name" value="autotrans_barl"/>
    <property type="match status" value="1"/>
</dbReference>
<protein>
    <submittedName>
        <fullName evidence="2">Outer membrane autotransporter protein</fullName>
    </submittedName>
</protein>
<organism evidence="2 3">
    <name type="scientific">Aquabacter spiritensis</name>
    <dbReference type="NCBI Taxonomy" id="933073"/>
    <lineage>
        <taxon>Bacteria</taxon>
        <taxon>Pseudomonadati</taxon>
        <taxon>Pseudomonadota</taxon>
        <taxon>Alphaproteobacteria</taxon>
        <taxon>Hyphomicrobiales</taxon>
        <taxon>Xanthobacteraceae</taxon>
        <taxon>Aquabacter</taxon>
    </lineage>
</organism>
<dbReference type="EMBL" id="SMAI01000015">
    <property type="protein sequence ID" value="TCT02083.1"/>
    <property type="molecule type" value="Genomic_DNA"/>
</dbReference>
<sequence>MSGNLALNPAATMLVEVNATQNDRVHATGNAAVAGTLVVNTSAGWTANYAYTFLTAGGTVTGTFSDVIDDLPLADAELTYGSNSVSFTLVSNLVSFATLAATPDQMAVAAAAESLGSGNPVFDSLLMLDAPAAQAAFSSLSGGAYPSTASMFLLDSRFVREATLSRARGPLNTAASLVPGAPPAGQSGVWAQAFGSWGTLDGSADAASLSRTVSGVFSGIDGRIGDAVRLGFAAGYSQTSFDVSSLASSGSSDDYHVALYGGARLGLFDVRAGAAFTWHDVSANRTVAYSGFSDRHTADFSAHTGQVYAEAAIPWSFAAGALEPFANLAYVRGSTDGFTELGGASSLTAQTQTDDVVFTTLGLRGAVPFALGTIPVSARGSVGWQHAFGDLTPETQFTFASGSLPFAIDGVGLPQNALLLEGGLDFAFTANAGLSLVYSGLWSNSGTDNAFKGTFQVQF</sequence>
<dbReference type="InterPro" id="IPR036709">
    <property type="entry name" value="Autotransporte_beta_dom_sf"/>
</dbReference>
<gene>
    <name evidence="2" type="ORF">EDC64_115115</name>
</gene>
<feature type="domain" description="Autotransporter" evidence="1">
    <location>
        <begin position="182"/>
        <end position="459"/>
    </location>
</feature>
<evidence type="ECO:0000259" key="1">
    <source>
        <dbReference type="PROSITE" id="PS51208"/>
    </source>
</evidence>
<proteinExistence type="predicted"/>
<evidence type="ECO:0000313" key="3">
    <source>
        <dbReference type="Proteomes" id="UP000294664"/>
    </source>
</evidence>
<evidence type="ECO:0000313" key="2">
    <source>
        <dbReference type="EMBL" id="TCT02083.1"/>
    </source>
</evidence>
<dbReference type="InterPro" id="IPR005546">
    <property type="entry name" value="Autotransporte_beta"/>
</dbReference>
<dbReference type="GO" id="GO:0019867">
    <property type="term" value="C:outer membrane"/>
    <property type="evidence" value="ECO:0007669"/>
    <property type="project" value="InterPro"/>
</dbReference>
<dbReference type="Proteomes" id="UP000294664">
    <property type="component" value="Unassembled WGS sequence"/>
</dbReference>
<comment type="caution">
    <text evidence="2">The sequence shown here is derived from an EMBL/GenBank/DDBJ whole genome shotgun (WGS) entry which is preliminary data.</text>
</comment>
<dbReference type="InterPro" id="IPR006315">
    <property type="entry name" value="OM_autotransptr_brl_dom"/>
</dbReference>
<dbReference type="SMART" id="SM00869">
    <property type="entry name" value="Autotransporter"/>
    <property type="match status" value="1"/>
</dbReference>
<name>A0A4R3LNP5_9HYPH</name>